<dbReference type="GO" id="GO:0006508">
    <property type="term" value="P:proteolysis"/>
    <property type="evidence" value="ECO:0007669"/>
    <property type="project" value="UniProtKB-KW"/>
</dbReference>
<dbReference type="EMBL" id="QKYU01000007">
    <property type="protein sequence ID" value="PZW47065.1"/>
    <property type="molecule type" value="Genomic_DNA"/>
</dbReference>
<evidence type="ECO:0000256" key="6">
    <source>
        <dbReference type="RuleBase" id="RU004296"/>
    </source>
</evidence>
<keyword evidence="5 6" id="KW-0720">Serine protease</keyword>
<dbReference type="EC" id="3.4.21.-" evidence="6"/>
<evidence type="ECO:0000256" key="1">
    <source>
        <dbReference type="ARBA" id="ARBA00008764"/>
    </source>
</evidence>
<gene>
    <name evidence="7" type="ORF">C8P66_107103</name>
</gene>
<dbReference type="Gene3D" id="2.40.10.10">
    <property type="entry name" value="Trypsin-like serine proteases"/>
    <property type="match status" value="2"/>
</dbReference>
<comment type="similarity">
    <text evidence="1 6">Belongs to the peptidase S1B family.</text>
</comment>
<accession>A0A2W7IMK2</accession>
<dbReference type="AlphaFoldDB" id="A0A2W7IMK2"/>
<dbReference type="GO" id="GO:0004252">
    <property type="term" value="F:serine-type endopeptidase activity"/>
    <property type="evidence" value="ECO:0007669"/>
    <property type="project" value="InterPro"/>
</dbReference>
<organism evidence="7 8">
    <name type="scientific">Humitalea rosea</name>
    <dbReference type="NCBI Taxonomy" id="990373"/>
    <lineage>
        <taxon>Bacteria</taxon>
        <taxon>Pseudomonadati</taxon>
        <taxon>Pseudomonadota</taxon>
        <taxon>Alphaproteobacteria</taxon>
        <taxon>Acetobacterales</taxon>
        <taxon>Roseomonadaceae</taxon>
        <taxon>Humitalea</taxon>
    </lineage>
</organism>
<keyword evidence="3 6" id="KW-0732">Signal</keyword>
<evidence type="ECO:0000256" key="2">
    <source>
        <dbReference type="ARBA" id="ARBA00022670"/>
    </source>
</evidence>
<keyword evidence="8" id="KW-1185">Reference proteome</keyword>
<reference evidence="7 8" key="1">
    <citation type="submission" date="2018-06" db="EMBL/GenBank/DDBJ databases">
        <title>Genomic Encyclopedia of Archaeal and Bacterial Type Strains, Phase II (KMG-II): from individual species to whole genera.</title>
        <authorList>
            <person name="Goeker M."/>
        </authorList>
    </citation>
    <scope>NUCLEOTIDE SEQUENCE [LARGE SCALE GENOMIC DNA]</scope>
    <source>
        <strain evidence="7 8">DSM 24525</strain>
    </source>
</reference>
<dbReference type="InterPro" id="IPR008256">
    <property type="entry name" value="Peptidase_S1B"/>
</dbReference>
<evidence type="ECO:0000256" key="3">
    <source>
        <dbReference type="ARBA" id="ARBA00022729"/>
    </source>
</evidence>
<dbReference type="PRINTS" id="PR00839">
    <property type="entry name" value="V8PROTEASE"/>
</dbReference>
<sequence length="237" mass="24049">MDAPRTGRSAAFLFVLLLASPAAAQMLPGIGGEDARRVVPDPAASPFNSLARVQTELGGRCTGALIGPATVLTAAHCLVSPRSRRMVQPGSVHVLLGYRMGSWVATSRVARYETGAWTVAAHGPTAGDWAVLTLETPLAGPVLPILPMPPVGTPVMLAGYQQDRPEVLLATIGCHIVTSGAVLVHDCAATRGASGAPLLAQGADGAWGIAGIAVSMAADRPIGLAVAATVARTAAKD</sequence>
<dbReference type="PANTHER" id="PTHR15462">
    <property type="entry name" value="SERINE PROTEASE"/>
    <property type="match status" value="1"/>
</dbReference>
<name>A0A2W7IMK2_9PROT</name>
<feature type="signal peptide" evidence="6">
    <location>
        <begin position="1"/>
        <end position="24"/>
    </location>
</feature>
<keyword evidence="4 6" id="KW-0378">Hydrolase</keyword>
<comment type="caution">
    <text evidence="7">The sequence shown here is derived from an EMBL/GenBank/DDBJ whole genome shotgun (WGS) entry which is preliminary data.</text>
</comment>
<proteinExistence type="inferred from homology"/>
<dbReference type="Proteomes" id="UP000249688">
    <property type="component" value="Unassembled WGS sequence"/>
</dbReference>
<dbReference type="PROSITE" id="PS00134">
    <property type="entry name" value="TRYPSIN_HIS"/>
    <property type="match status" value="1"/>
</dbReference>
<dbReference type="InterPro" id="IPR009003">
    <property type="entry name" value="Peptidase_S1_PA"/>
</dbReference>
<dbReference type="Pfam" id="PF13365">
    <property type="entry name" value="Trypsin_2"/>
    <property type="match status" value="1"/>
</dbReference>
<keyword evidence="2 6" id="KW-0645">Protease</keyword>
<evidence type="ECO:0000313" key="7">
    <source>
        <dbReference type="EMBL" id="PZW47065.1"/>
    </source>
</evidence>
<dbReference type="InterPro" id="IPR050966">
    <property type="entry name" value="Glutamyl_endopeptidase"/>
</dbReference>
<protein>
    <recommendedName>
        <fullName evidence="6">Serine protease</fullName>
        <ecNumber evidence="6">3.4.21.-</ecNumber>
    </recommendedName>
</protein>
<feature type="chain" id="PRO_5015796567" description="Serine protease" evidence="6">
    <location>
        <begin position="25"/>
        <end position="237"/>
    </location>
</feature>
<evidence type="ECO:0000313" key="8">
    <source>
        <dbReference type="Proteomes" id="UP000249688"/>
    </source>
</evidence>
<evidence type="ECO:0000256" key="4">
    <source>
        <dbReference type="ARBA" id="ARBA00022801"/>
    </source>
</evidence>
<dbReference type="InterPro" id="IPR043504">
    <property type="entry name" value="Peptidase_S1_PA_chymotrypsin"/>
</dbReference>
<dbReference type="PANTHER" id="PTHR15462:SF8">
    <property type="entry name" value="SERINE PROTEASE"/>
    <property type="match status" value="1"/>
</dbReference>
<dbReference type="SUPFAM" id="SSF50494">
    <property type="entry name" value="Trypsin-like serine proteases"/>
    <property type="match status" value="1"/>
</dbReference>
<evidence type="ECO:0000256" key="5">
    <source>
        <dbReference type="ARBA" id="ARBA00022825"/>
    </source>
</evidence>
<dbReference type="InterPro" id="IPR018114">
    <property type="entry name" value="TRYPSIN_HIS"/>
</dbReference>